<name>A0AAV9X3Z8_9PEZI</name>
<organism evidence="2 3">
    <name type="scientific">Orbilia ellipsospora</name>
    <dbReference type="NCBI Taxonomy" id="2528407"/>
    <lineage>
        <taxon>Eukaryota</taxon>
        <taxon>Fungi</taxon>
        <taxon>Dikarya</taxon>
        <taxon>Ascomycota</taxon>
        <taxon>Pezizomycotina</taxon>
        <taxon>Orbiliomycetes</taxon>
        <taxon>Orbiliales</taxon>
        <taxon>Orbiliaceae</taxon>
        <taxon>Orbilia</taxon>
    </lineage>
</organism>
<keyword evidence="3" id="KW-1185">Reference proteome</keyword>
<feature type="transmembrane region" description="Helical" evidence="1">
    <location>
        <begin position="134"/>
        <end position="153"/>
    </location>
</feature>
<keyword evidence="1" id="KW-0472">Membrane</keyword>
<reference evidence="2 3" key="1">
    <citation type="submission" date="2019-10" db="EMBL/GenBank/DDBJ databases">
        <authorList>
            <person name="Palmer J.M."/>
        </authorList>
    </citation>
    <scope>NUCLEOTIDE SEQUENCE [LARGE SCALE GENOMIC DNA]</scope>
    <source>
        <strain evidence="2 3">TWF694</strain>
    </source>
</reference>
<evidence type="ECO:0000256" key="1">
    <source>
        <dbReference type="SAM" id="Phobius"/>
    </source>
</evidence>
<evidence type="ECO:0008006" key="4">
    <source>
        <dbReference type="Google" id="ProtNLM"/>
    </source>
</evidence>
<evidence type="ECO:0000313" key="2">
    <source>
        <dbReference type="EMBL" id="KAK6530005.1"/>
    </source>
</evidence>
<dbReference type="Proteomes" id="UP001365542">
    <property type="component" value="Unassembled WGS sequence"/>
</dbReference>
<dbReference type="InterPro" id="IPR036047">
    <property type="entry name" value="F-box-like_dom_sf"/>
</dbReference>
<proteinExistence type="predicted"/>
<dbReference type="EMBL" id="JAVHJO010000013">
    <property type="protein sequence ID" value="KAK6530005.1"/>
    <property type="molecule type" value="Genomic_DNA"/>
</dbReference>
<keyword evidence="1" id="KW-1133">Transmembrane helix</keyword>
<gene>
    <name evidence="2" type="ORF">TWF694_003381</name>
</gene>
<evidence type="ECO:0000313" key="3">
    <source>
        <dbReference type="Proteomes" id="UP001365542"/>
    </source>
</evidence>
<accession>A0AAV9X3Z8</accession>
<comment type="caution">
    <text evidence="2">The sequence shown here is derived from an EMBL/GenBank/DDBJ whole genome shotgun (WGS) entry which is preliminary data.</text>
</comment>
<protein>
    <recommendedName>
        <fullName evidence="4">F-box domain-containing protein</fullName>
    </recommendedName>
</protein>
<sequence length="449" mass="51739">MDNSKLEYIFPIPTELAFSILSFLNLEDLRSFALASQQCRALALPFLFRSLNITTDALSAFESDNRLTRICNSVRHVTLQTGNVTLKSGGCYDYFRLCLPGLPLFPNINSIKIYYKYRQTHAVFTSRQKRQARALNLAFFSAIFLHLSTLPFYSQLRYLYFTAEQEESPIYADTDTGSHSYDEINPLSQEAKNFLRVGVDVIVKDCKLPYPPALEELTIDTPFLFDPFFSKLHFGTTLTDSTVTLKKLHLKSALTTTPAERQTGFRNRESYLHFPIFPLPLTTIFPNVTTLSLAYDYMSPEYFQEVTLRFPNVEELKVCLGRSTTLRPLRTEDDEAYPFIDKFTCLRKLVIPWKKVRVSRSQIFPFYLSNSKLIKTVLGWYYRAGLKRLEDVVVWKKELARPLIDALHFKVNKDPKARCKVDLEIKASETLEGLLCGCMHESFGFKPDL</sequence>
<dbReference type="AlphaFoldDB" id="A0AAV9X3Z8"/>
<keyword evidence="1" id="KW-0812">Transmembrane</keyword>
<dbReference type="SUPFAM" id="SSF81383">
    <property type="entry name" value="F-box domain"/>
    <property type="match status" value="1"/>
</dbReference>